<proteinExistence type="predicted"/>
<organism evidence="1 2">
    <name type="scientific">Rubripirellula lacrimiformis</name>
    <dbReference type="NCBI Taxonomy" id="1930273"/>
    <lineage>
        <taxon>Bacteria</taxon>
        <taxon>Pseudomonadati</taxon>
        <taxon>Planctomycetota</taxon>
        <taxon>Planctomycetia</taxon>
        <taxon>Pirellulales</taxon>
        <taxon>Pirellulaceae</taxon>
        <taxon>Rubripirellula</taxon>
    </lineage>
</organism>
<name>A0A517NEU9_9BACT</name>
<sequence>MAVFAICRQRTLLDGQSGPSRAQSRSDWETADLQRGIVRCPPGSESRAKAVTVQCW</sequence>
<evidence type="ECO:0000313" key="2">
    <source>
        <dbReference type="Proteomes" id="UP000318538"/>
    </source>
</evidence>
<evidence type="ECO:0000313" key="1">
    <source>
        <dbReference type="EMBL" id="QDT05649.1"/>
    </source>
</evidence>
<dbReference type="Proteomes" id="UP000318538">
    <property type="component" value="Chromosome"/>
</dbReference>
<keyword evidence="2" id="KW-1185">Reference proteome</keyword>
<dbReference type="EMBL" id="CP036525">
    <property type="protein sequence ID" value="QDT05649.1"/>
    <property type="molecule type" value="Genomic_DNA"/>
</dbReference>
<protein>
    <submittedName>
        <fullName evidence="1">Uncharacterized protein</fullName>
    </submittedName>
</protein>
<gene>
    <name evidence="1" type="ORF">K227x_40510</name>
</gene>
<reference evidence="1 2" key="1">
    <citation type="submission" date="2019-02" db="EMBL/GenBank/DDBJ databases">
        <title>Deep-cultivation of Planctomycetes and their phenomic and genomic characterization uncovers novel biology.</title>
        <authorList>
            <person name="Wiegand S."/>
            <person name="Jogler M."/>
            <person name="Boedeker C."/>
            <person name="Pinto D."/>
            <person name="Vollmers J."/>
            <person name="Rivas-Marin E."/>
            <person name="Kohn T."/>
            <person name="Peeters S.H."/>
            <person name="Heuer A."/>
            <person name="Rast P."/>
            <person name="Oberbeckmann S."/>
            <person name="Bunk B."/>
            <person name="Jeske O."/>
            <person name="Meyerdierks A."/>
            <person name="Storesund J.E."/>
            <person name="Kallscheuer N."/>
            <person name="Luecker S."/>
            <person name="Lage O.M."/>
            <person name="Pohl T."/>
            <person name="Merkel B.J."/>
            <person name="Hornburger P."/>
            <person name="Mueller R.-W."/>
            <person name="Bruemmer F."/>
            <person name="Labrenz M."/>
            <person name="Spormann A.M."/>
            <person name="Op den Camp H."/>
            <person name="Overmann J."/>
            <person name="Amann R."/>
            <person name="Jetten M.S.M."/>
            <person name="Mascher T."/>
            <person name="Medema M.H."/>
            <person name="Devos D.P."/>
            <person name="Kaster A.-K."/>
            <person name="Ovreas L."/>
            <person name="Rohde M."/>
            <person name="Galperin M.Y."/>
            <person name="Jogler C."/>
        </authorList>
    </citation>
    <scope>NUCLEOTIDE SEQUENCE [LARGE SCALE GENOMIC DNA]</scope>
    <source>
        <strain evidence="1 2">K22_7</strain>
    </source>
</reference>
<dbReference type="AlphaFoldDB" id="A0A517NEU9"/>
<accession>A0A517NEU9</accession>
<dbReference type="KEGG" id="rlc:K227x_40510"/>